<name>A0A350HC89_UNCW3</name>
<dbReference type="GO" id="GO:0005829">
    <property type="term" value="C:cytosol"/>
    <property type="evidence" value="ECO:0007669"/>
    <property type="project" value="TreeGrafter"/>
</dbReference>
<dbReference type="AlphaFoldDB" id="A0A350HC89"/>
<dbReference type="InterPro" id="IPR058240">
    <property type="entry name" value="rSAM_sf"/>
</dbReference>
<dbReference type="SUPFAM" id="SSF52242">
    <property type="entry name" value="Cobalamin (vitamin B12)-binding domain"/>
    <property type="match status" value="1"/>
</dbReference>
<dbReference type="PROSITE" id="PS51332">
    <property type="entry name" value="B12_BINDING"/>
    <property type="match status" value="1"/>
</dbReference>
<dbReference type="GO" id="GO:0003824">
    <property type="term" value="F:catalytic activity"/>
    <property type="evidence" value="ECO:0007669"/>
    <property type="project" value="InterPro"/>
</dbReference>
<evidence type="ECO:0000256" key="5">
    <source>
        <dbReference type="ARBA" id="ARBA00023014"/>
    </source>
</evidence>
<reference evidence="8 9" key="1">
    <citation type="journal article" date="2018" name="Nat. Biotechnol.">
        <title>A standardized bacterial taxonomy based on genome phylogeny substantially revises the tree of life.</title>
        <authorList>
            <person name="Parks D.H."/>
            <person name="Chuvochina M."/>
            <person name="Waite D.W."/>
            <person name="Rinke C."/>
            <person name="Skarshewski A."/>
            <person name="Chaumeil P.A."/>
            <person name="Hugenholtz P."/>
        </authorList>
    </citation>
    <scope>NUCLEOTIDE SEQUENCE [LARGE SCALE GENOMIC DNA]</scope>
    <source>
        <strain evidence="8">UBA9956</strain>
    </source>
</reference>
<dbReference type="InterPro" id="IPR006638">
    <property type="entry name" value="Elp3/MiaA/NifB-like_rSAM"/>
</dbReference>
<dbReference type="SFLD" id="SFLDG01082">
    <property type="entry name" value="B12-binding_domain_containing"/>
    <property type="match status" value="1"/>
</dbReference>
<keyword evidence="4" id="KW-0408">Iron</keyword>
<sequence>MADGKMKLLLIEPPFYRLYKNTYSLDRFPLSLAYLSSTVKRDTYWDVMVYNSDFYPTSEPKKVSYLSGEGFANYLSALENNNSPIWLEVKKVIEDYNPDVIGISVKSQNFASACNIARLVKEFNSKITVIFGGPHVSMVGKEIFSNEFIDIGVKGEGEMTLLEVLDAIKTGKNLDSVKGIIFRKENVVIENPVREYIKDLDTLPYPYSNYTDVLKDAEKYPKTSFANIFTTRGCPYNCFFCGSRNIWSNKVRFRSIPDVIEEVKSLQKMGLDMLHFADDTFGVKDEHIRSLCKSLIDECPNLTWSCELHVKLVNEETISLMKKAGCWQIQMGIESGNNEILKAIRKNITIEEALKAVDIIKRHKLNLLTFFIIGFPQETEETIKDTVNVIEKINSDGIVLSIFTPYPGTEAFDYCKTYNLIDNTFNVALYNHQSPKNCFCRNISKNRFREIVENVEKIVDRKNGTNKKKQLFSFSTFDKIKKQGIGRSLQKGFKILFGK</sequence>
<keyword evidence="2" id="KW-0949">S-adenosyl-L-methionine</keyword>
<gene>
    <name evidence="8" type="ORF">DCW38_08275</name>
</gene>
<keyword evidence="5" id="KW-0411">Iron-sulfur</keyword>
<evidence type="ECO:0000313" key="9">
    <source>
        <dbReference type="Proteomes" id="UP000264062"/>
    </source>
</evidence>
<dbReference type="Gene3D" id="3.40.50.280">
    <property type="entry name" value="Cobalamin-binding domain"/>
    <property type="match status" value="1"/>
</dbReference>
<comment type="caution">
    <text evidence="8">The sequence shown here is derived from an EMBL/GenBank/DDBJ whole genome shotgun (WGS) entry which is preliminary data.</text>
</comment>
<evidence type="ECO:0000259" key="7">
    <source>
        <dbReference type="PROSITE" id="PS51918"/>
    </source>
</evidence>
<dbReference type="PANTHER" id="PTHR43409:SF16">
    <property type="entry name" value="SLR0320 PROTEIN"/>
    <property type="match status" value="1"/>
</dbReference>
<evidence type="ECO:0000256" key="1">
    <source>
        <dbReference type="ARBA" id="ARBA00001966"/>
    </source>
</evidence>
<protein>
    <submittedName>
        <fullName evidence="8">Uncharacterized protein</fullName>
    </submittedName>
</protein>
<dbReference type="InterPro" id="IPR006158">
    <property type="entry name" value="Cobalamin-bd"/>
</dbReference>
<feature type="domain" description="B12-binding" evidence="6">
    <location>
        <begin position="5"/>
        <end position="175"/>
    </location>
</feature>
<dbReference type="InterPro" id="IPR034466">
    <property type="entry name" value="Methyltransferase_Class_B"/>
</dbReference>
<dbReference type="CDD" id="cd01335">
    <property type="entry name" value="Radical_SAM"/>
    <property type="match status" value="1"/>
</dbReference>
<proteinExistence type="predicted"/>
<dbReference type="GO" id="GO:0046872">
    <property type="term" value="F:metal ion binding"/>
    <property type="evidence" value="ECO:0007669"/>
    <property type="project" value="UniProtKB-KW"/>
</dbReference>
<dbReference type="InterPro" id="IPR007197">
    <property type="entry name" value="rSAM"/>
</dbReference>
<organism evidence="8 9">
    <name type="scientific">candidate division WOR-3 bacterium</name>
    <dbReference type="NCBI Taxonomy" id="2052148"/>
    <lineage>
        <taxon>Bacteria</taxon>
        <taxon>Bacteria division WOR-3</taxon>
    </lineage>
</organism>
<comment type="cofactor">
    <cofactor evidence="1">
        <name>[4Fe-4S] cluster</name>
        <dbReference type="ChEBI" id="CHEBI:49883"/>
    </cofactor>
</comment>
<dbReference type="PANTHER" id="PTHR43409">
    <property type="entry name" value="ANAEROBIC MAGNESIUM-PROTOPORPHYRIN IX MONOMETHYL ESTER CYCLASE-RELATED"/>
    <property type="match status" value="1"/>
</dbReference>
<dbReference type="Proteomes" id="UP000264062">
    <property type="component" value="Unassembled WGS sequence"/>
</dbReference>
<dbReference type="EMBL" id="DMZY01000246">
    <property type="protein sequence ID" value="HAV93155.1"/>
    <property type="molecule type" value="Genomic_DNA"/>
</dbReference>
<dbReference type="SFLD" id="SFLDS00029">
    <property type="entry name" value="Radical_SAM"/>
    <property type="match status" value="1"/>
</dbReference>
<dbReference type="SFLD" id="SFLDG01123">
    <property type="entry name" value="methyltransferase_(Class_B)"/>
    <property type="match status" value="1"/>
</dbReference>
<dbReference type="InterPro" id="IPR051198">
    <property type="entry name" value="BchE-like"/>
</dbReference>
<evidence type="ECO:0000259" key="6">
    <source>
        <dbReference type="PROSITE" id="PS51332"/>
    </source>
</evidence>
<dbReference type="CDD" id="cd02068">
    <property type="entry name" value="radical_SAM_B12_BD"/>
    <property type="match status" value="1"/>
</dbReference>
<evidence type="ECO:0000256" key="4">
    <source>
        <dbReference type="ARBA" id="ARBA00023004"/>
    </source>
</evidence>
<dbReference type="InterPro" id="IPR023404">
    <property type="entry name" value="rSAM_horseshoe"/>
</dbReference>
<evidence type="ECO:0000256" key="2">
    <source>
        <dbReference type="ARBA" id="ARBA00022691"/>
    </source>
</evidence>
<evidence type="ECO:0000313" key="8">
    <source>
        <dbReference type="EMBL" id="HAV93155.1"/>
    </source>
</evidence>
<dbReference type="Pfam" id="PF04055">
    <property type="entry name" value="Radical_SAM"/>
    <property type="match status" value="1"/>
</dbReference>
<evidence type="ECO:0000256" key="3">
    <source>
        <dbReference type="ARBA" id="ARBA00022723"/>
    </source>
</evidence>
<dbReference type="PROSITE" id="PS51918">
    <property type="entry name" value="RADICAL_SAM"/>
    <property type="match status" value="1"/>
</dbReference>
<accession>A0A350HC89</accession>
<dbReference type="InterPro" id="IPR036724">
    <property type="entry name" value="Cobalamin-bd_sf"/>
</dbReference>
<dbReference type="GO" id="GO:0031419">
    <property type="term" value="F:cobalamin binding"/>
    <property type="evidence" value="ECO:0007669"/>
    <property type="project" value="InterPro"/>
</dbReference>
<dbReference type="SMART" id="SM00729">
    <property type="entry name" value="Elp3"/>
    <property type="match status" value="1"/>
</dbReference>
<feature type="domain" description="Radical SAM core" evidence="7">
    <location>
        <begin position="218"/>
        <end position="461"/>
    </location>
</feature>
<dbReference type="GO" id="GO:0051539">
    <property type="term" value="F:4 iron, 4 sulfur cluster binding"/>
    <property type="evidence" value="ECO:0007669"/>
    <property type="project" value="UniProtKB-KW"/>
</dbReference>
<dbReference type="Pfam" id="PF02310">
    <property type="entry name" value="B12-binding"/>
    <property type="match status" value="1"/>
</dbReference>
<keyword evidence="3" id="KW-0479">Metal-binding</keyword>
<dbReference type="Gene3D" id="3.80.30.20">
    <property type="entry name" value="tm_1862 like domain"/>
    <property type="match status" value="1"/>
</dbReference>
<dbReference type="SUPFAM" id="SSF102114">
    <property type="entry name" value="Radical SAM enzymes"/>
    <property type="match status" value="1"/>
</dbReference>